<dbReference type="EMBL" id="JBFAUK010000010">
    <property type="protein sequence ID" value="MEV5507829.1"/>
    <property type="molecule type" value="Genomic_DNA"/>
</dbReference>
<evidence type="ECO:0000313" key="3">
    <source>
        <dbReference type="Proteomes" id="UP001552594"/>
    </source>
</evidence>
<comment type="caution">
    <text evidence="2">The sequence shown here is derived from an EMBL/GenBank/DDBJ whole genome shotgun (WGS) entry which is preliminary data.</text>
</comment>
<dbReference type="RefSeq" id="WP_109281636.1">
    <property type="nucleotide sequence ID" value="NZ_JBFAUK010000010.1"/>
</dbReference>
<feature type="region of interest" description="Disordered" evidence="1">
    <location>
        <begin position="41"/>
        <end position="60"/>
    </location>
</feature>
<dbReference type="Proteomes" id="UP001552594">
    <property type="component" value="Unassembled WGS sequence"/>
</dbReference>
<evidence type="ECO:0000313" key="2">
    <source>
        <dbReference type="EMBL" id="MEV5507829.1"/>
    </source>
</evidence>
<gene>
    <name evidence="2" type="ORF">AB0L16_15325</name>
</gene>
<name>A0ABV3JY95_STRON</name>
<accession>A0ABV3JY95</accession>
<evidence type="ECO:0000256" key="1">
    <source>
        <dbReference type="SAM" id="MobiDB-lite"/>
    </source>
</evidence>
<organism evidence="2 3">
    <name type="scientific">Streptomyces orinoci</name>
    <name type="common">Streptoverticillium orinoci</name>
    <dbReference type="NCBI Taxonomy" id="67339"/>
    <lineage>
        <taxon>Bacteria</taxon>
        <taxon>Bacillati</taxon>
        <taxon>Actinomycetota</taxon>
        <taxon>Actinomycetes</taxon>
        <taxon>Kitasatosporales</taxon>
        <taxon>Streptomycetaceae</taxon>
        <taxon>Streptomyces</taxon>
    </lineage>
</organism>
<protein>
    <submittedName>
        <fullName evidence="2">Uncharacterized protein</fullName>
    </submittedName>
</protein>
<keyword evidence="3" id="KW-1185">Reference proteome</keyword>
<reference evidence="2 3" key="1">
    <citation type="submission" date="2024-06" db="EMBL/GenBank/DDBJ databases">
        <title>The Natural Products Discovery Center: Release of the First 8490 Sequenced Strains for Exploring Actinobacteria Biosynthetic Diversity.</title>
        <authorList>
            <person name="Kalkreuter E."/>
            <person name="Kautsar S.A."/>
            <person name="Yang D."/>
            <person name="Bader C.D."/>
            <person name="Teijaro C.N."/>
            <person name="Fluegel L."/>
            <person name="Davis C.M."/>
            <person name="Simpson J.R."/>
            <person name="Lauterbach L."/>
            <person name="Steele A.D."/>
            <person name="Gui C."/>
            <person name="Meng S."/>
            <person name="Li G."/>
            <person name="Viehrig K."/>
            <person name="Ye F."/>
            <person name="Su P."/>
            <person name="Kiefer A.F."/>
            <person name="Nichols A."/>
            <person name="Cepeda A.J."/>
            <person name="Yan W."/>
            <person name="Fan B."/>
            <person name="Jiang Y."/>
            <person name="Adhikari A."/>
            <person name="Zheng C.-J."/>
            <person name="Schuster L."/>
            <person name="Cowan T.M."/>
            <person name="Smanski M.J."/>
            <person name="Chevrette M.G."/>
            <person name="De Carvalho L.P.S."/>
            <person name="Shen B."/>
        </authorList>
    </citation>
    <scope>NUCLEOTIDE SEQUENCE [LARGE SCALE GENOMIC DNA]</scope>
    <source>
        <strain evidence="2 3">NPDC052347</strain>
    </source>
</reference>
<proteinExistence type="predicted"/>
<sequence>MESDKEAPPRIQSGFIGPRLIFPAGETPYLPCPYLMGLTGRRPGHEPDDDELPDLPNFMK</sequence>